<reference evidence="2 3" key="1">
    <citation type="journal article" date="2007" name="Genome Res.">
        <title>Genome characteristics of facultatively symbiotic Frankia sp. strains reflect host range and host plant biogeography.</title>
        <authorList>
            <person name="Normand P."/>
            <person name="Lapierre P."/>
            <person name="Tisa L.S."/>
            <person name="Gogarten J.P."/>
            <person name="Alloisio N."/>
            <person name="Bagnarol E."/>
            <person name="Bassi C.A."/>
            <person name="Berry A.M."/>
            <person name="Bickhart D.M."/>
            <person name="Choisne N."/>
            <person name="Couloux A."/>
            <person name="Cournoyer B."/>
            <person name="Cruveiller S."/>
            <person name="Daubin V."/>
            <person name="Demange N."/>
            <person name="Francino M.P."/>
            <person name="Goltsman E."/>
            <person name="Huang Y."/>
            <person name="Kopp O.R."/>
            <person name="Labarre L."/>
            <person name="Lapidus A."/>
            <person name="Lavire C."/>
            <person name="Marechal J."/>
            <person name="Martinez M."/>
            <person name="Mastronunzio J.E."/>
            <person name="Mullin B.C."/>
            <person name="Niemann J."/>
            <person name="Pujic P."/>
            <person name="Rawnsley T."/>
            <person name="Rouy Z."/>
            <person name="Schenowitz C."/>
            <person name="Sellstedt A."/>
            <person name="Tavares F."/>
            <person name="Tomkins J.P."/>
            <person name="Vallenet D."/>
            <person name="Valverde C."/>
            <person name="Wall L.G."/>
            <person name="Wang Y."/>
            <person name="Medigue C."/>
            <person name="Benson D.R."/>
        </authorList>
    </citation>
    <scope>NUCLEOTIDE SEQUENCE [LARGE SCALE GENOMIC DNA]</scope>
    <source>
        <strain evidence="3">DSM 45986 / CECT 9034 / ACN14a</strain>
    </source>
</reference>
<name>Q0RTD3_FRAAA</name>
<feature type="region of interest" description="Disordered" evidence="1">
    <location>
        <begin position="1"/>
        <end position="54"/>
    </location>
</feature>
<dbReference type="HOGENOM" id="CLU_3043658_0_0_11"/>
<organism evidence="2 3">
    <name type="scientific">Frankia alni (strain DSM 45986 / CECT 9034 / ACN14a)</name>
    <dbReference type="NCBI Taxonomy" id="326424"/>
    <lineage>
        <taxon>Bacteria</taxon>
        <taxon>Bacillati</taxon>
        <taxon>Actinomycetota</taxon>
        <taxon>Actinomycetes</taxon>
        <taxon>Frankiales</taxon>
        <taxon>Frankiaceae</taxon>
        <taxon>Frankia</taxon>
    </lineage>
</organism>
<evidence type="ECO:0000313" key="3">
    <source>
        <dbReference type="Proteomes" id="UP000000657"/>
    </source>
</evidence>
<dbReference type="Proteomes" id="UP000000657">
    <property type="component" value="Chromosome"/>
</dbReference>
<dbReference type="AlphaFoldDB" id="Q0RTD3"/>
<evidence type="ECO:0000256" key="1">
    <source>
        <dbReference type="SAM" id="MobiDB-lite"/>
    </source>
</evidence>
<protein>
    <submittedName>
        <fullName evidence="2">Uncharacterized protein</fullName>
    </submittedName>
</protein>
<dbReference type="KEGG" id="fal:FRAAL0493"/>
<dbReference type="STRING" id="326424.FRAAL0493"/>
<keyword evidence="3" id="KW-1185">Reference proteome</keyword>
<gene>
    <name evidence="2" type="ordered locus">FRAAL0493</name>
</gene>
<evidence type="ECO:0000313" key="2">
    <source>
        <dbReference type="EMBL" id="CAJ59168.1"/>
    </source>
</evidence>
<accession>Q0RTD3</accession>
<dbReference type="EMBL" id="CT573213">
    <property type="protein sequence ID" value="CAJ59168.1"/>
    <property type="molecule type" value="Genomic_DNA"/>
</dbReference>
<sequence>MANAADVGRAQGRTADWTESTLPSHSAALRCNPAADDPGMDEPYPAGPRLECEK</sequence>
<proteinExistence type="predicted"/>